<evidence type="ECO:0000256" key="5">
    <source>
        <dbReference type="ARBA" id="ARBA00022692"/>
    </source>
</evidence>
<dbReference type="KEGG" id="vna:PN96_22910"/>
<feature type="transmembrane region" description="Helical" evidence="9">
    <location>
        <begin position="50"/>
        <end position="71"/>
    </location>
</feature>
<evidence type="ECO:0000256" key="9">
    <source>
        <dbReference type="RuleBase" id="RU369079"/>
    </source>
</evidence>
<evidence type="ECO:0000256" key="2">
    <source>
        <dbReference type="ARBA" id="ARBA00022448"/>
    </source>
</evidence>
<keyword evidence="5 9" id="KW-0812">Transmembrane</keyword>
<evidence type="ECO:0000256" key="3">
    <source>
        <dbReference type="ARBA" id="ARBA00022475"/>
    </source>
</evidence>
<evidence type="ECO:0000256" key="7">
    <source>
        <dbReference type="ARBA" id="ARBA00023136"/>
    </source>
</evidence>
<dbReference type="PANTHER" id="PTHR35011">
    <property type="entry name" value="2,3-DIKETO-L-GULONATE TRAP TRANSPORTER SMALL PERMEASE PROTEIN YIAM"/>
    <property type="match status" value="1"/>
</dbReference>
<organism evidence="11 12">
    <name type="scientific">Vibrio natriegens NBRC 15636 = ATCC 14048 = DSM 759</name>
    <dbReference type="NCBI Taxonomy" id="1219067"/>
    <lineage>
        <taxon>Bacteria</taxon>
        <taxon>Pseudomonadati</taxon>
        <taxon>Pseudomonadota</taxon>
        <taxon>Gammaproteobacteria</taxon>
        <taxon>Vibrionales</taxon>
        <taxon>Vibrionaceae</taxon>
        <taxon>Vibrio</taxon>
    </lineage>
</organism>
<evidence type="ECO:0000256" key="1">
    <source>
        <dbReference type="ARBA" id="ARBA00004429"/>
    </source>
</evidence>
<name>A0AAN0Y653_VIBNA</name>
<evidence type="ECO:0000256" key="6">
    <source>
        <dbReference type="ARBA" id="ARBA00022989"/>
    </source>
</evidence>
<protein>
    <recommendedName>
        <fullName evidence="9">TRAP transporter small permease protein</fullName>
    </recommendedName>
</protein>
<dbReference type="AlphaFoldDB" id="A0AAN0Y653"/>
<comment type="subunit">
    <text evidence="9">The complex comprises the extracytoplasmic solute receptor protein and the two transmembrane proteins.</text>
</comment>
<comment type="subcellular location">
    <subcellularLocation>
        <location evidence="1 9">Cell inner membrane</location>
        <topology evidence="1 9">Multi-pass membrane protein</topology>
    </subcellularLocation>
</comment>
<proteinExistence type="inferred from homology"/>
<dbReference type="Proteomes" id="UP000092741">
    <property type="component" value="Chromosome 2"/>
</dbReference>
<keyword evidence="4 9" id="KW-0997">Cell inner membrane</keyword>
<dbReference type="InterPro" id="IPR055348">
    <property type="entry name" value="DctQ"/>
</dbReference>
<feature type="transmembrane region" description="Helical" evidence="9">
    <location>
        <begin position="24"/>
        <end position="44"/>
    </location>
</feature>
<evidence type="ECO:0000256" key="4">
    <source>
        <dbReference type="ARBA" id="ARBA00022519"/>
    </source>
</evidence>
<keyword evidence="12" id="KW-1185">Reference proteome</keyword>
<keyword evidence="3" id="KW-1003">Cell membrane</keyword>
<evidence type="ECO:0000256" key="8">
    <source>
        <dbReference type="ARBA" id="ARBA00038436"/>
    </source>
</evidence>
<dbReference type="GO" id="GO:0022857">
    <property type="term" value="F:transmembrane transporter activity"/>
    <property type="evidence" value="ECO:0007669"/>
    <property type="project" value="UniProtKB-UniRule"/>
</dbReference>
<feature type="transmembrane region" description="Helical" evidence="9">
    <location>
        <begin position="97"/>
        <end position="119"/>
    </location>
</feature>
<dbReference type="Pfam" id="PF04290">
    <property type="entry name" value="DctQ"/>
    <property type="match status" value="1"/>
</dbReference>
<dbReference type="GeneID" id="70915705"/>
<keyword evidence="2 9" id="KW-0813">Transport</keyword>
<reference evidence="11 12" key="1">
    <citation type="submission" date="2016-07" db="EMBL/GenBank/DDBJ databases">
        <title>Developing Vibrio natriegens as a novel, fast-growing host for biotechnology.</title>
        <authorList>
            <person name="Weinstock M.T."/>
            <person name="Hesek E.D."/>
            <person name="Wilson C.M."/>
            <person name="Gibson D.G."/>
        </authorList>
    </citation>
    <scope>NUCLEOTIDE SEQUENCE [LARGE SCALE GENOMIC DNA]</scope>
    <source>
        <strain evidence="11 12">ATCC 14048</strain>
    </source>
</reference>
<dbReference type="EMBL" id="CP016346">
    <property type="protein sequence ID" value="ANQ14715.1"/>
    <property type="molecule type" value="Genomic_DNA"/>
</dbReference>
<evidence type="ECO:0000259" key="10">
    <source>
        <dbReference type="Pfam" id="PF04290"/>
    </source>
</evidence>
<comment type="function">
    <text evidence="9">Part of the tripartite ATP-independent periplasmic (TRAP) transport system.</text>
</comment>
<gene>
    <name evidence="11" type="ORF">BA890_18405</name>
</gene>
<feature type="transmembrane region" description="Helical" evidence="9">
    <location>
        <begin position="139"/>
        <end position="166"/>
    </location>
</feature>
<comment type="similarity">
    <text evidence="8 9">Belongs to the TRAP transporter small permease family.</text>
</comment>
<dbReference type="InterPro" id="IPR007387">
    <property type="entry name" value="TRAP_DctQ"/>
</dbReference>
<keyword evidence="7 9" id="KW-0472">Membrane</keyword>
<keyword evidence="6 9" id="KW-1133">Transmembrane helix</keyword>
<dbReference type="RefSeq" id="WP_014234712.1">
    <property type="nucleotide sequence ID" value="NZ_ATFJ01000036.1"/>
</dbReference>
<accession>A0AAN0Y653</accession>
<evidence type="ECO:0000313" key="11">
    <source>
        <dbReference type="EMBL" id="ANQ14715.1"/>
    </source>
</evidence>
<evidence type="ECO:0000313" key="12">
    <source>
        <dbReference type="Proteomes" id="UP000092741"/>
    </source>
</evidence>
<dbReference type="GO" id="GO:0005886">
    <property type="term" value="C:plasma membrane"/>
    <property type="evidence" value="ECO:0007669"/>
    <property type="project" value="UniProtKB-SubCell"/>
</dbReference>
<feature type="domain" description="Tripartite ATP-independent periplasmic transporters DctQ component" evidence="10">
    <location>
        <begin position="31"/>
        <end position="161"/>
    </location>
</feature>
<sequence>MIEKILIGYCRVVQSVVRGIGRSVSYLLPILAGVVAYEVFARYVLDRPTIWGYDTSLFLFGYISALGGAYAQQKGAHINVDIIHAKVSEKVRRCFDLLTAVLAIGFLAVMAKVCGGMFFESLELNYRTQSEWAPPLHHFWLMITVSSGVFIAQYSVQIICNLFYLLTSRELLKPSKHDVPSSLEEQPFKVDSTKFNKEQNTEEVAYGD</sequence>